<feature type="transmembrane region" description="Helical" evidence="1">
    <location>
        <begin position="166"/>
        <end position="187"/>
    </location>
</feature>
<keyword evidence="1" id="KW-0472">Membrane</keyword>
<feature type="transmembrane region" description="Helical" evidence="1">
    <location>
        <begin position="127"/>
        <end position="160"/>
    </location>
</feature>
<dbReference type="AlphaFoldDB" id="A0A366WRR1"/>
<dbReference type="EMBL" id="QOCE01000038">
    <property type="protein sequence ID" value="RBW52620.1"/>
    <property type="molecule type" value="Genomic_DNA"/>
</dbReference>
<dbReference type="Proteomes" id="UP000252706">
    <property type="component" value="Unassembled WGS sequence"/>
</dbReference>
<evidence type="ECO:0008006" key="4">
    <source>
        <dbReference type="Google" id="ProtNLM"/>
    </source>
</evidence>
<accession>A0A366WRR1</accession>
<comment type="caution">
    <text evidence="2">The sequence shown here is derived from an EMBL/GenBank/DDBJ whole genome shotgun (WGS) entry which is preliminary data.</text>
</comment>
<evidence type="ECO:0000313" key="2">
    <source>
        <dbReference type="EMBL" id="RBW52620.1"/>
    </source>
</evidence>
<evidence type="ECO:0000256" key="1">
    <source>
        <dbReference type="SAM" id="Phobius"/>
    </source>
</evidence>
<proteinExistence type="predicted"/>
<gene>
    <name evidence="2" type="ORF">DS909_15300</name>
</gene>
<organism evidence="2 3">
    <name type="scientific">Phaeobacter gallaeciensis</name>
    <dbReference type="NCBI Taxonomy" id="60890"/>
    <lineage>
        <taxon>Bacteria</taxon>
        <taxon>Pseudomonadati</taxon>
        <taxon>Pseudomonadota</taxon>
        <taxon>Alphaproteobacteria</taxon>
        <taxon>Rhodobacterales</taxon>
        <taxon>Roseobacteraceae</taxon>
        <taxon>Phaeobacter</taxon>
    </lineage>
</organism>
<evidence type="ECO:0000313" key="3">
    <source>
        <dbReference type="Proteomes" id="UP000252706"/>
    </source>
</evidence>
<dbReference type="InterPro" id="IPR029058">
    <property type="entry name" value="AB_hydrolase_fold"/>
</dbReference>
<name>A0A366WRR1_9RHOB</name>
<sequence length="416" mass="45979">MASEQQQASQVKRRRVFYIPGYDPIHPRRYRELYRKEGAEQAEISGYDIGLKPKATKGPYGWHVTATQEGARVEADIEVLVWSDIVRDSMSSTIPATYIQLVQTAWTYIGSGALWRLMKLRKGPVIAALYPVGMLLLQLVLALAITFGVYSALFTAALWLPMAPNLLLQIIALCAGAGVGVAVLRWFRARDGKFFAYYLMHDYAYSAQSNGANPPELEARIAEFTDLIAEALTQDADEVLVVGHSSGAHVGVSVLADLIRAGRVPPSGPALGFLSLGQVVPMVSFLPKAERLRTDLKYLSARAELNWVDVSAPGDGCAFALCDPVTVSGVAPADKRWPLVFSAAFTQTLSPKRWAELRWRFFRLHFQYLCAFDQPGDYDYFRITAGPMTLAERYKDRAPSKSRIDVAISKYTSVGS</sequence>
<reference evidence="2 3" key="1">
    <citation type="submission" date="2018-07" db="EMBL/GenBank/DDBJ databases">
        <title>Modular assembly of carbohydrate-degrading microbial communities in the ocean.</title>
        <authorList>
            <person name="Enke T.N."/>
            <person name="Datta M.S."/>
            <person name="Schwartzman J.A."/>
            <person name="Cermak N."/>
            <person name="Schmitz D.A."/>
            <person name="Barrere J."/>
            <person name="Cordero O.X."/>
        </authorList>
    </citation>
    <scope>NUCLEOTIDE SEQUENCE [LARGE SCALE GENOMIC DNA]</scope>
    <source>
        <strain evidence="2 3">C3M10</strain>
    </source>
</reference>
<keyword evidence="1" id="KW-0812">Transmembrane</keyword>
<dbReference type="RefSeq" id="WP_113824336.1">
    <property type="nucleotide sequence ID" value="NZ_QOCE01000038.1"/>
</dbReference>
<keyword evidence="1" id="KW-1133">Transmembrane helix</keyword>
<protein>
    <recommendedName>
        <fullName evidence="4">Alpha/beta hydrolase</fullName>
    </recommendedName>
</protein>
<dbReference type="SUPFAM" id="SSF53474">
    <property type="entry name" value="alpha/beta-Hydrolases"/>
    <property type="match status" value="1"/>
</dbReference>
<dbReference type="OrthoDB" id="7257484at2"/>